<dbReference type="HOGENOM" id="CLU_2730783_0_0_6"/>
<feature type="signal peptide" evidence="1">
    <location>
        <begin position="1"/>
        <end position="17"/>
    </location>
</feature>
<dbReference type="OrthoDB" id="9889388at2"/>
<accession>N9T543</accession>
<reference evidence="2 3" key="1">
    <citation type="submission" date="2013-02" db="EMBL/GenBank/DDBJ databases">
        <title>The Genome Sequence of Acinetobacter sp. CIP 70.18.</title>
        <authorList>
            <consortium name="The Broad Institute Genome Sequencing Platform"/>
            <consortium name="The Broad Institute Genome Sequencing Center for Infectious Disease"/>
            <person name="Cerqueira G."/>
            <person name="Feldgarden M."/>
            <person name="Courvalin P."/>
            <person name="Perichon B."/>
            <person name="Grillot-Courvalin C."/>
            <person name="Clermont D."/>
            <person name="Rocha E."/>
            <person name="Yoon E.-J."/>
            <person name="Nemec A."/>
            <person name="Walker B."/>
            <person name="Young S.K."/>
            <person name="Zeng Q."/>
            <person name="Gargeya S."/>
            <person name="Fitzgerald M."/>
            <person name="Haas B."/>
            <person name="Abouelleil A."/>
            <person name="Alvarado L."/>
            <person name="Arachchi H.M."/>
            <person name="Berlin A.M."/>
            <person name="Chapman S.B."/>
            <person name="Dewar J."/>
            <person name="Goldberg J."/>
            <person name="Griggs A."/>
            <person name="Gujja S."/>
            <person name="Hansen M."/>
            <person name="Howarth C."/>
            <person name="Imamovic A."/>
            <person name="Larimer J."/>
            <person name="McCowan C."/>
            <person name="Murphy C."/>
            <person name="Neiman D."/>
            <person name="Pearson M."/>
            <person name="Priest M."/>
            <person name="Roberts A."/>
            <person name="Saif S."/>
            <person name="Shea T."/>
            <person name="Sisk P."/>
            <person name="Sykes S."/>
            <person name="Wortman J."/>
            <person name="Nusbaum C."/>
            <person name="Birren B."/>
        </authorList>
    </citation>
    <scope>NUCLEOTIDE SEQUENCE [LARGE SCALE GENOMIC DNA]</scope>
    <source>
        <strain evidence="2 3">CIP 70.18</strain>
    </source>
</reference>
<name>N9T543_9GAMM</name>
<evidence type="ECO:0000313" key="2">
    <source>
        <dbReference type="EMBL" id="ENX58792.1"/>
    </source>
</evidence>
<gene>
    <name evidence="2" type="ORF">F902_01419</name>
</gene>
<evidence type="ECO:0000313" key="3">
    <source>
        <dbReference type="Proteomes" id="UP000013084"/>
    </source>
</evidence>
<dbReference type="EMBL" id="APRN01000035">
    <property type="protein sequence ID" value="ENX58792.1"/>
    <property type="molecule type" value="Genomic_DNA"/>
</dbReference>
<evidence type="ECO:0000256" key="1">
    <source>
        <dbReference type="SAM" id="SignalP"/>
    </source>
</evidence>
<proteinExistence type="predicted"/>
<dbReference type="PATRIC" id="fig|1217700.3.peg.1364"/>
<organism evidence="2 3">
    <name type="scientific">Acinetobacter higginsii</name>
    <dbReference type="NCBI Taxonomy" id="70347"/>
    <lineage>
        <taxon>Bacteria</taxon>
        <taxon>Pseudomonadati</taxon>
        <taxon>Pseudomonadota</taxon>
        <taxon>Gammaproteobacteria</taxon>
        <taxon>Moraxellales</taxon>
        <taxon>Moraxellaceae</taxon>
        <taxon>Acinetobacter</taxon>
    </lineage>
</organism>
<dbReference type="AlphaFoldDB" id="N9T543"/>
<dbReference type="RefSeq" id="WP_005202189.1">
    <property type="nucleotide sequence ID" value="NZ_KB850072.1"/>
</dbReference>
<comment type="caution">
    <text evidence="2">The sequence shown here is derived from an EMBL/GenBank/DDBJ whole genome shotgun (WGS) entry which is preliminary data.</text>
</comment>
<feature type="chain" id="PRO_5004152438" evidence="1">
    <location>
        <begin position="18"/>
        <end position="71"/>
    </location>
</feature>
<keyword evidence="3" id="KW-1185">Reference proteome</keyword>
<protein>
    <submittedName>
        <fullName evidence="2">Uncharacterized protein</fullName>
    </submittedName>
</protein>
<sequence>MKRLFFLTLFLTGSAYADMYKSNSFGMMPHKDIMRMVADRCNTEANAMGDKDAATECIDSQKIAFNKLVEI</sequence>
<keyword evidence="1" id="KW-0732">Signal</keyword>
<dbReference type="Proteomes" id="UP000013084">
    <property type="component" value="Unassembled WGS sequence"/>
</dbReference>